<comment type="function">
    <text evidence="11">Required for correct processing of both the 5' and 3' ends of 5S rRNA precursor. Cleaves both sides of a double-stranded region yielding mature 5S rRNA in one step.</text>
</comment>
<dbReference type="InterPro" id="IPR004466">
    <property type="entry name" value="RNase_M5"/>
</dbReference>
<dbReference type="SUPFAM" id="SSF110455">
    <property type="entry name" value="Toprim domain"/>
    <property type="match status" value="1"/>
</dbReference>
<dbReference type="Gene3D" id="3.40.1360.10">
    <property type="match status" value="1"/>
</dbReference>
<evidence type="ECO:0000259" key="13">
    <source>
        <dbReference type="PROSITE" id="PS50880"/>
    </source>
</evidence>
<dbReference type="Pfam" id="PF13331">
    <property type="entry name" value="DUF4093"/>
    <property type="match status" value="1"/>
</dbReference>
<dbReference type="GO" id="GO:0006364">
    <property type="term" value="P:rRNA processing"/>
    <property type="evidence" value="ECO:0007669"/>
    <property type="project" value="UniProtKB-UniRule"/>
</dbReference>
<keyword evidence="7 11" id="KW-0255">Endonuclease</keyword>
<keyword evidence="10 11" id="KW-0694">RNA-binding</keyword>
<keyword evidence="5" id="KW-0479">Metal-binding</keyword>
<dbReference type="FunFam" id="3.40.1360.10:FF:000006">
    <property type="entry name" value="Ribonuclease M5"/>
    <property type="match status" value="1"/>
</dbReference>
<evidence type="ECO:0000256" key="6">
    <source>
        <dbReference type="ARBA" id="ARBA00022730"/>
    </source>
</evidence>
<sequence length="242" mass="25132">MNGASGVNGIGLARIAEMIVVEGKEDTVAIRRAVDADTIETGGSAIDDKVLRRIELARERRGVIIFTDPDVPGEKIRKIIEARVPGCSHAFLAKADARGKDGIGVEHARPEAIRAALARVRASTGGSASAGADEATSQPGVATAAAASETAKAGASGAVQAAAAGDRDRAEAGEPAIAWPDLIDAGLIVHPAAASRRERMGELLGIGYANGKQFYKRLGMFRITRAEFAEALRQLTREGVGE</sequence>
<dbReference type="SMART" id="SM00493">
    <property type="entry name" value="TOPRIM"/>
    <property type="match status" value="1"/>
</dbReference>
<keyword evidence="6 11" id="KW-0699">rRNA-binding</keyword>
<dbReference type="EMBL" id="JAPDHZ010000008">
    <property type="protein sequence ID" value="MDG0795282.1"/>
    <property type="molecule type" value="Genomic_DNA"/>
</dbReference>
<dbReference type="PROSITE" id="PS50880">
    <property type="entry name" value="TOPRIM"/>
    <property type="match status" value="1"/>
</dbReference>
<comment type="similarity">
    <text evidence="11">Belongs to the ribonuclease M5 family.</text>
</comment>
<dbReference type="InterPro" id="IPR034141">
    <property type="entry name" value="TOPRIM_RNase_M5-like"/>
</dbReference>
<dbReference type="InterPro" id="IPR025156">
    <property type="entry name" value="RNase_M5_C"/>
</dbReference>
<keyword evidence="3 11" id="KW-0698">rRNA processing</keyword>
<evidence type="ECO:0000256" key="7">
    <source>
        <dbReference type="ARBA" id="ARBA00022759"/>
    </source>
</evidence>
<proteinExistence type="inferred from homology"/>
<dbReference type="GO" id="GO:0043822">
    <property type="term" value="F:ribonuclease M5 activity"/>
    <property type="evidence" value="ECO:0007669"/>
    <property type="project" value="UniProtKB-UniRule"/>
</dbReference>
<evidence type="ECO:0000256" key="3">
    <source>
        <dbReference type="ARBA" id="ARBA00022552"/>
    </source>
</evidence>
<dbReference type="PANTHER" id="PTHR39156:SF1">
    <property type="entry name" value="RIBONUCLEASE M5"/>
    <property type="match status" value="1"/>
</dbReference>
<dbReference type="NCBIfam" id="TIGR00334">
    <property type="entry name" value="5S_RNA_mat_M5"/>
    <property type="match status" value="1"/>
</dbReference>
<organism evidence="14 15">
    <name type="scientific">Cohnella ginsengisoli</name>
    <dbReference type="NCBI Taxonomy" id="425004"/>
    <lineage>
        <taxon>Bacteria</taxon>
        <taxon>Bacillati</taxon>
        <taxon>Bacillota</taxon>
        <taxon>Bacilli</taxon>
        <taxon>Bacillales</taxon>
        <taxon>Paenibacillaceae</taxon>
        <taxon>Cohnella</taxon>
    </lineage>
</organism>
<evidence type="ECO:0000256" key="5">
    <source>
        <dbReference type="ARBA" id="ARBA00022723"/>
    </source>
</evidence>
<keyword evidence="4 11" id="KW-0540">Nuclease</keyword>
<comment type="caution">
    <text evidence="14">The sequence shown here is derived from an EMBL/GenBank/DDBJ whole genome shotgun (WGS) entry which is preliminary data.</text>
</comment>
<name>A0A9X4KN03_9BACL</name>
<dbReference type="HAMAP" id="MF_01469">
    <property type="entry name" value="RNase_M5"/>
    <property type="match status" value="1"/>
</dbReference>
<evidence type="ECO:0000313" key="14">
    <source>
        <dbReference type="EMBL" id="MDG0795282.1"/>
    </source>
</evidence>
<keyword evidence="8 11" id="KW-0378">Hydrolase</keyword>
<reference evidence="14 15" key="1">
    <citation type="submission" date="2022-10" db="EMBL/GenBank/DDBJ databases">
        <title>Comparative genomic analysis of Cohnella hashimotonis sp. nov., isolated from the International Space Station.</title>
        <authorList>
            <person name="Simpson A."/>
            <person name="Venkateswaran K."/>
        </authorList>
    </citation>
    <scope>NUCLEOTIDE SEQUENCE [LARGE SCALE GENOMIC DNA]</scope>
    <source>
        <strain evidence="14 15">DSM 18997</strain>
    </source>
</reference>
<dbReference type="Pfam" id="PF01751">
    <property type="entry name" value="Toprim"/>
    <property type="match status" value="1"/>
</dbReference>
<dbReference type="Proteomes" id="UP001153387">
    <property type="component" value="Unassembled WGS sequence"/>
</dbReference>
<evidence type="ECO:0000256" key="4">
    <source>
        <dbReference type="ARBA" id="ARBA00022722"/>
    </source>
</evidence>
<comment type="subcellular location">
    <subcellularLocation>
        <location evidence="11">Cytoplasm</location>
    </subcellularLocation>
</comment>
<evidence type="ECO:0000313" key="15">
    <source>
        <dbReference type="Proteomes" id="UP001153387"/>
    </source>
</evidence>
<evidence type="ECO:0000256" key="8">
    <source>
        <dbReference type="ARBA" id="ARBA00022801"/>
    </source>
</evidence>
<feature type="domain" description="Toprim" evidence="13">
    <location>
        <begin position="16"/>
        <end position="106"/>
    </location>
</feature>
<dbReference type="AlphaFoldDB" id="A0A9X4KN03"/>
<dbReference type="PANTHER" id="PTHR39156">
    <property type="entry name" value="RIBONUCLEASE M5"/>
    <property type="match status" value="1"/>
</dbReference>
<gene>
    <name evidence="11 14" type="primary">rnmV</name>
    <name evidence="14" type="ORF">OMP38_34000</name>
</gene>
<keyword evidence="1 11" id="KW-0963">Cytoplasm</keyword>
<accession>A0A9X4KN03</accession>
<dbReference type="EC" id="3.1.26.8" evidence="11 12"/>
<evidence type="ECO:0000256" key="11">
    <source>
        <dbReference type="HAMAP-Rule" id="MF_01469"/>
    </source>
</evidence>
<dbReference type="GO" id="GO:0019843">
    <property type="term" value="F:rRNA binding"/>
    <property type="evidence" value="ECO:0007669"/>
    <property type="project" value="UniProtKB-KW"/>
</dbReference>
<dbReference type="CDD" id="cd01027">
    <property type="entry name" value="TOPRIM_RNase_M5_like"/>
    <property type="match status" value="1"/>
</dbReference>
<protein>
    <recommendedName>
        <fullName evidence="11 12">Ribonuclease M5</fullName>
        <ecNumber evidence="11 12">3.1.26.8</ecNumber>
    </recommendedName>
    <alternativeName>
        <fullName evidence="11">RNase M5</fullName>
    </alternativeName>
    <alternativeName>
        <fullName evidence="11">Ribosomal RNA terminal maturase M5</fullName>
    </alternativeName>
</protein>
<evidence type="ECO:0000256" key="9">
    <source>
        <dbReference type="ARBA" id="ARBA00022842"/>
    </source>
</evidence>
<keyword evidence="9" id="KW-0460">Magnesium</keyword>
<keyword evidence="15" id="KW-1185">Reference proteome</keyword>
<comment type="catalytic activity">
    <reaction evidence="11">
        <text>Endonucleolytic cleavage of RNA, removing 21 and 42 nucleotides, respectively, from the 5'- and 3'-termini of a 5S-rRNA precursor.</text>
        <dbReference type="EC" id="3.1.26.8"/>
    </reaction>
</comment>
<dbReference type="GO" id="GO:0005737">
    <property type="term" value="C:cytoplasm"/>
    <property type="evidence" value="ECO:0007669"/>
    <property type="project" value="UniProtKB-SubCell"/>
</dbReference>
<evidence type="ECO:0000256" key="12">
    <source>
        <dbReference type="NCBIfam" id="TIGR00334"/>
    </source>
</evidence>
<evidence type="ECO:0000256" key="2">
    <source>
        <dbReference type="ARBA" id="ARBA00022517"/>
    </source>
</evidence>
<dbReference type="InterPro" id="IPR006171">
    <property type="entry name" value="TOPRIM_dom"/>
</dbReference>
<dbReference type="GO" id="GO:0046872">
    <property type="term" value="F:metal ion binding"/>
    <property type="evidence" value="ECO:0007669"/>
    <property type="project" value="UniProtKB-KW"/>
</dbReference>
<keyword evidence="2 11" id="KW-0690">Ribosome biogenesis</keyword>
<evidence type="ECO:0000256" key="10">
    <source>
        <dbReference type="ARBA" id="ARBA00022884"/>
    </source>
</evidence>
<evidence type="ECO:0000256" key="1">
    <source>
        <dbReference type="ARBA" id="ARBA00022490"/>
    </source>
</evidence>